<dbReference type="GeneID" id="81624980"/>
<organism evidence="1 2">
    <name type="scientific">Penicillium diatomitis</name>
    <dbReference type="NCBI Taxonomy" id="2819901"/>
    <lineage>
        <taxon>Eukaryota</taxon>
        <taxon>Fungi</taxon>
        <taxon>Dikarya</taxon>
        <taxon>Ascomycota</taxon>
        <taxon>Pezizomycotina</taxon>
        <taxon>Eurotiomycetes</taxon>
        <taxon>Eurotiomycetidae</taxon>
        <taxon>Eurotiales</taxon>
        <taxon>Aspergillaceae</taxon>
        <taxon>Penicillium</taxon>
    </lineage>
</organism>
<reference evidence="1" key="2">
    <citation type="journal article" date="2023" name="IMA Fungus">
        <title>Comparative genomic study of the Penicillium genus elucidates a diverse pangenome and 15 lateral gene transfer events.</title>
        <authorList>
            <person name="Petersen C."/>
            <person name="Sorensen T."/>
            <person name="Nielsen M.R."/>
            <person name="Sondergaard T.E."/>
            <person name="Sorensen J.L."/>
            <person name="Fitzpatrick D.A."/>
            <person name="Frisvad J.C."/>
            <person name="Nielsen K.L."/>
        </authorList>
    </citation>
    <scope>NUCLEOTIDE SEQUENCE</scope>
    <source>
        <strain evidence="1">IBT 30728</strain>
    </source>
</reference>
<keyword evidence="2" id="KW-1185">Reference proteome</keyword>
<dbReference type="RefSeq" id="XP_056789925.1">
    <property type="nucleotide sequence ID" value="XM_056934731.1"/>
</dbReference>
<evidence type="ECO:0000313" key="1">
    <source>
        <dbReference type="EMBL" id="KAJ5485141.1"/>
    </source>
</evidence>
<evidence type="ECO:0000313" key="2">
    <source>
        <dbReference type="Proteomes" id="UP001148312"/>
    </source>
</evidence>
<dbReference type="Proteomes" id="UP001148312">
    <property type="component" value="Unassembled WGS sequence"/>
</dbReference>
<proteinExistence type="predicted"/>
<dbReference type="AlphaFoldDB" id="A0A9W9X6R0"/>
<name>A0A9W9X6R0_9EURO</name>
<comment type="caution">
    <text evidence="1">The sequence shown here is derived from an EMBL/GenBank/DDBJ whole genome shotgun (WGS) entry which is preliminary data.</text>
</comment>
<sequence>MAFKNSFRLRENVHRAKAFLQRPLQKVNRAMSKLRPQSASCSFNYEGYDEHYDLSQPLTAYFRYAPVREWLPPLHSRRGMEMTPIINFPYSYEDDLYITLYRDFIHANFVVCTPTMTRATSIGHSDKGTNLLLHRA</sequence>
<protein>
    <submittedName>
        <fullName evidence="1">Uncharacterized protein</fullName>
    </submittedName>
</protein>
<dbReference type="EMBL" id="JAPWDQ010000005">
    <property type="protein sequence ID" value="KAJ5485141.1"/>
    <property type="molecule type" value="Genomic_DNA"/>
</dbReference>
<gene>
    <name evidence="1" type="ORF">N7539_005129</name>
</gene>
<accession>A0A9W9X6R0</accession>
<reference evidence="1" key="1">
    <citation type="submission" date="2022-12" db="EMBL/GenBank/DDBJ databases">
        <authorList>
            <person name="Petersen C."/>
        </authorList>
    </citation>
    <scope>NUCLEOTIDE SEQUENCE</scope>
    <source>
        <strain evidence="1">IBT 30728</strain>
    </source>
</reference>